<keyword evidence="5" id="KW-0732">Signal</keyword>
<evidence type="ECO:0000256" key="4">
    <source>
        <dbReference type="ARBA" id="ARBA00022692"/>
    </source>
</evidence>
<reference evidence="11 12" key="1">
    <citation type="submission" date="2020-10" db="EMBL/GenBank/DDBJ databases">
        <title>Connecting structure to function with the recovery of over 1000 high-quality activated sludge metagenome-assembled genomes encoding full-length rRNA genes using long-read sequencing.</title>
        <authorList>
            <person name="Singleton C.M."/>
            <person name="Petriglieri F."/>
            <person name="Kristensen J.M."/>
            <person name="Kirkegaard R.H."/>
            <person name="Michaelsen T.Y."/>
            <person name="Andersen M.H."/>
            <person name="Karst S.M."/>
            <person name="Dueholm M.S."/>
            <person name="Nielsen P.H."/>
            <person name="Albertsen M."/>
        </authorList>
    </citation>
    <scope>NUCLEOTIDE SEQUENCE [LARGE SCALE GENOMIC DNA]</scope>
    <source>
        <strain evidence="11">Ribe_18-Q3-R11-54_MAXAC.273</strain>
    </source>
</reference>
<keyword evidence="4" id="KW-0812">Transmembrane</keyword>
<comment type="subcellular location">
    <subcellularLocation>
        <location evidence="1">Cell outer membrane</location>
        <topology evidence="1">Multi-pass membrane protein</topology>
    </subcellularLocation>
</comment>
<dbReference type="PANTHER" id="PTHR30069">
    <property type="entry name" value="TONB-DEPENDENT OUTER MEMBRANE RECEPTOR"/>
    <property type="match status" value="1"/>
</dbReference>
<evidence type="ECO:0000256" key="2">
    <source>
        <dbReference type="ARBA" id="ARBA00022448"/>
    </source>
</evidence>
<feature type="domain" description="TonB-dependent receptor-like beta-barrel" evidence="10">
    <location>
        <begin position="161"/>
        <end position="370"/>
    </location>
</feature>
<dbReference type="Pfam" id="PF00593">
    <property type="entry name" value="TonB_dep_Rec_b-barrel"/>
    <property type="match status" value="1"/>
</dbReference>
<protein>
    <submittedName>
        <fullName evidence="11">TonB-dependent receptor</fullName>
    </submittedName>
</protein>
<dbReference type="Proteomes" id="UP000808337">
    <property type="component" value="Unassembled WGS sequence"/>
</dbReference>
<dbReference type="InterPro" id="IPR036942">
    <property type="entry name" value="Beta-barrel_TonB_sf"/>
</dbReference>
<dbReference type="SUPFAM" id="SSF56935">
    <property type="entry name" value="Porins"/>
    <property type="match status" value="1"/>
</dbReference>
<dbReference type="PANTHER" id="PTHR30069:SF29">
    <property type="entry name" value="HEMOGLOBIN AND HEMOGLOBIN-HAPTOGLOBIN-BINDING PROTEIN 1-RELATED"/>
    <property type="match status" value="1"/>
</dbReference>
<accession>A0A9D7T1H8</accession>
<comment type="caution">
    <text evidence="11">The sequence shown here is derived from an EMBL/GenBank/DDBJ whole genome shotgun (WGS) entry which is preliminary data.</text>
</comment>
<evidence type="ECO:0000256" key="8">
    <source>
        <dbReference type="ARBA" id="ARBA00023170"/>
    </source>
</evidence>
<keyword evidence="3" id="KW-1134">Transmembrane beta strand</keyword>
<dbReference type="Gene3D" id="2.40.170.20">
    <property type="entry name" value="TonB-dependent receptor, beta-barrel domain"/>
    <property type="match status" value="1"/>
</dbReference>
<evidence type="ECO:0000313" key="11">
    <source>
        <dbReference type="EMBL" id="MBK9984604.1"/>
    </source>
</evidence>
<evidence type="ECO:0000256" key="3">
    <source>
        <dbReference type="ARBA" id="ARBA00022452"/>
    </source>
</evidence>
<dbReference type="GO" id="GO:0015344">
    <property type="term" value="F:siderophore uptake transmembrane transporter activity"/>
    <property type="evidence" value="ECO:0007669"/>
    <property type="project" value="TreeGrafter"/>
</dbReference>
<gene>
    <name evidence="11" type="ORF">IPP15_19945</name>
</gene>
<proteinExistence type="predicted"/>
<evidence type="ECO:0000256" key="7">
    <source>
        <dbReference type="ARBA" id="ARBA00023136"/>
    </source>
</evidence>
<evidence type="ECO:0000256" key="9">
    <source>
        <dbReference type="ARBA" id="ARBA00023237"/>
    </source>
</evidence>
<keyword evidence="8 11" id="KW-0675">Receptor</keyword>
<dbReference type="GO" id="GO:0044718">
    <property type="term" value="P:siderophore transmembrane transport"/>
    <property type="evidence" value="ECO:0007669"/>
    <property type="project" value="TreeGrafter"/>
</dbReference>
<keyword evidence="6" id="KW-0798">TonB box</keyword>
<evidence type="ECO:0000259" key="10">
    <source>
        <dbReference type="Pfam" id="PF00593"/>
    </source>
</evidence>
<name>A0A9D7T1H8_9BACT</name>
<dbReference type="AlphaFoldDB" id="A0A9D7T1H8"/>
<evidence type="ECO:0000256" key="1">
    <source>
        <dbReference type="ARBA" id="ARBA00004571"/>
    </source>
</evidence>
<keyword evidence="9" id="KW-0998">Cell outer membrane</keyword>
<dbReference type="InterPro" id="IPR000531">
    <property type="entry name" value="Beta-barrel_TonB"/>
</dbReference>
<keyword evidence="2" id="KW-0813">Transport</keyword>
<dbReference type="GO" id="GO:0009279">
    <property type="term" value="C:cell outer membrane"/>
    <property type="evidence" value="ECO:0007669"/>
    <property type="project" value="UniProtKB-SubCell"/>
</dbReference>
<evidence type="ECO:0000256" key="5">
    <source>
        <dbReference type="ARBA" id="ARBA00022729"/>
    </source>
</evidence>
<dbReference type="EMBL" id="JADKGY010000030">
    <property type="protein sequence ID" value="MBK9984604.1"/>
    <property type="molecule type" value="Genomic_DNA"/>
</dbReference>
<evidence type="ECO:0000313" key="12">
    <source>
        <dbReference type="Proteomes" id="UP000808337"/>
    </source>
</evidence>
<organism evidence="11 12">
    <name type="scientific">Candidatus Opimibacter skivensis</name>
    <dbReference type="NCBI Taxonomy" id="2982028"/>
    <lineage>
        <taxon>Bacteria</taxon>
        <taxon>Pseudomonadati</taxon>
        <taxon>Bacteroidota</taxon>
        <taxon>Saprospiria</taxon>
        <taxon>Saprospirales</taxon>
        <taxon>Saprospiraceae</taxon>
        <taxon>Candidatus Opimibacter</taxon>
    </lineage>
</organism>
<sequence>MKNNLLQAGCGFNMPIVRYRLLQPRITAKLRNRIEILRASLQWNYVADKFHWQVKSAWLDEVNDYQDTLILLYTHNRFRTWLAEAVATYNPGHAVSIACGISTEIAQGQSENYQALKSRNQSAVFSSVRLVSRNWLWRIQARQELTEELWSPLLVDISTEWTGIKNVTFKTSLSRNYRMPTLNDLNWRPGGNPDLVPEEGWTIEAGIHYKSIGEKISLSSSLTAYKRNIDQWIMWMPPVKGVSDYWSPINITKVNSRGIETRGSLEYKVNQWIFDINTGLDLTWSTFESALQQFQIEEGEQLFYVPVENLMTGMSIHFQHWSGYYNHHWFGESSGINDRIKAANIGSAGLSVDFDGHRFGQSVFVQADNIWNVPYRIIERRPMPGRSFTLGVKFSIF</sequence>
<dbReference type="InterPro" id="IPR039426">
    <property type="entry name" value="TonB-dep_rcpt-like"/>
</dbReference>
<evidence type="ECO:0000256" key="6">
    <source>
        <dbReference type="ARBA" id="ARBA00023077"/>
    </source>
</evidence>
<keyword evidence="7" id="KW-0472">Membrane</keyword>